<sequence length="118" mass="13481">MQFWTLLQGVTLEEAKKIRLSQYIQWIIQHSHCSPTNMPFISTSTTRHLRCYTSGHHTSITEYPSTKALLHHSVNMKTSTFTVCSEIKVTTSTTSTPSVPPAQAWKFEKDLPPVPHLW</sequence>
<accession>A0ACC2G5H8</accession>
<gene>
    <name evidence="1" type="ORF">DPEC_G00208740</name>
</gene>
<protein>
    <submittedName>
        <fullName evidence="1">Uncharacterized protein</fullName>
    </submittedName>
</protein>
<dbReference type="Proteomes" id="UP001157502">
    <property type="component" value="Chromosome 17"/>
</dbReference>
<reference evidence="1" key="1">
    <citation type="submission" date="2021-05" db="EMBL/GenBank/DDBJ databases">
        <authorList>
            <person name="Pan Q."/>
            <person name="Jouanno E."/>
            <person name="Zahm M."/>
            <person name="Klopp C."/>
            <person name="Cabau C."/>
            <person name="Louis A."/>
            <person name="Berthelot C."/>
            <person name="Parey E."/>
            <person name="Roest Crollius H."/>
            <person name="Montfort J."/>
            <person name="Robinson-Rechavi M."/>
            <person name="Bouchez O."/>
            <person name="Lampietro C."/>
            <person name="Lopez Roques C."/>
            <person name="Donnadieu C."/>
            <person name="Postlethwait J."/>
            <person name="Bobe J."/>
            <person name="Dillon D."/>
            <person name="Chandos A."/>
            <person name="von Hippel F."/>
            <person name="Guiguen Y."/>
        </authorList>
    </citation>
    <scope>NUCLEOTIDE SEQUENCE</scope>
    <source>
        <strain evidence="1">YG-Jan2019</strain>
    </source>
</reference>
<organism evidence="1 2">
    <name type="scientific">Dallia pectoralis</name>
    <name type="common">Alaska blackfish</name>
    <dbReference type="NCBI Taxonomy" id="75939"/>
    <lineage>
        <taxon>Eukaryota</taxon>
        <taxon>Metazoa</taxon>
        <taxon>Chordata</taxon>
        <taxon>Craniata</taxon>
        <taxon>Vertebrata</taxon>
        <taxon>Euteleostomi</taxon>
        <taxon>Actinopterygii</taxon>
        <taxon>Neopterygii</taxon>
        <taxon>Teleostei</taxon>
        <taxon>Protacanthopterygii</taxon>
        <taxon>Esociformes</taxon>
        <taxon>Umbridae</taxon>
        <taxon>Dallia</taxon>
    </lineage>
</organism>
<evidence type="ECO:0000313" key="2">
    <source>
        <dbReference type="Proteomes" id="UP001157502"/>
    </source>
</evidence>
<comment type="caution">
    <text evidence="1">The sequence shown here is derived from an EMBL/GenBank/DDBJ whole genome shotgun (WGS) entry which is preliminary data.</text>
</comment>
<keyword evidence="2" id="KW-1185">Reference proteome</keyword>
<dbReference type="EMBL" id="CM055744">
    <property type="protein sequence ID" value="KAJ7998800.1"/>
    <property type="molecule type" value="Genomic_DNA"/>
</dbReference>
<evidence type="ECO:0000313" key="1">
    <source>
        <dbReference type="EMBL" id="KAJ7998800.1"/>
    </source>
</evidence>
<proteinExistence type="predicted"/>
<name>A0ACC2G5H8_DALPE</name>